<evidence type="ECO:0000313" key="2">
    <source>
        <dbReference type="EMBL" id="QQP12881.1"/>
    </source>
</evidence>
<dbReference type="EMBL" id="CP067341">
    <property type="protein sequence ID" value="QQP12881.1"/>
    <property type="molecule type" value="Genomic_DNA"/>
</dbReference>
<sequence>MTNIVLARDPGASIASKAAHRKPPGSFALCESEASATKRPVQSERKSTTRYDDDPKMNNIYKKQRTVLKVISTFSTVPQINIINL</sequence>
<name>A0ABX7ATB5_9BACI</name>
<feature type="compositionally biased region" description="Basic and acidic residues" evidence="1">
    <location>
        <begin position="41"/>
        <end position="56"/>
    </location>
</feature>
<evidence type="ECO:0000313" key="3">
    <source>
        <dbReference type="Proteomes" id="UP000596049"/>
    </source>
</evidence>
<dbReference type="RefSeq" id="WP_053595820.1">
    <property type="nucleotide sequence ID" value="NZ_CP067341.1"/>
</dbReference>
<evidence type="ECO:0000256" key="1">
    <source>
        <dbReference type="SAM" id="MobiDB-lite"/>
    </source>
</evidence>
<accession>A0ABX7ATB5</accession>
<protein>
    <submittedName>
        <fullName evidence="2">Uncharacterized protein</fullName>
    </submittedName>
</protein>
<reference evidence="2 3" key="1">
    <citation type="submission" date="2020-01" db="EMBL/GenBank/DDBJ databases">
        <authorList>
            <person name="Liu G."/>
            <person name="Liu B."/>
        </authorList>
    </citation>
    <scope>NUCLEOTIDE SEQUENCE [LARGE SCALE GENOMIC DNA]</scope>
    <source>
        <strain evidence="2 3">FJAT-51161</strain>
    </source>
</reference>
<dbReference type="Proteomes" id="UP000596049">
    <property type="component" value="Chromosome"/>
</dbReference>
<feature type="region of interest" description="Disordered" evidence="1">
    <location>
        <begin position="15"/>
        <end position="57"/>
    </location>
</feature>
<proteinExistence type="predicted"/>
<keyword evidence="3" id="KW-1185">Reference proteome</keyword>
<organism evidence="2 3">
    <name type="scientific">Lysinibacillus agricola</name>
    <dbReference type="NCBI Taxonomy" id="2590012"/>
    <lineage>
        <taxon>Bacteria</taxon>
        <taxon>Bacillati</taxon>
        <taxon>Bacillota</taxon>
        <taxon>Bacilli</taxon>
        <taxon>Bacillales</taxon>
        <taxon>Bacillaceae</taxon>
        <taxon>Lysinibacillus</taxon>
    </lineage>
</organism>
<gene>
    <name evidence="2" type="ORF">FJQ98_01975</name>
</gene>